<dbReference type="SUPFAM" id="SSF52156">
    <property type="entry name" value="Initiation factor IF2/eIF5b, domain 3"/>
    <property type="match status" value="1"/>
</dbReference>
<dbReference type="InterPro" id="IPR044145">
    <property type="entry name" value="IF2_II"/>
</dbReference>
<feature type="coiled-coil region" evidence="10">
    <location>
        <begin position="8"/>
        <end position="35"/>
    </location>
</feature>
<comment type="subcellular location">
    <subcellularLocation>
        <location evidence="8">Cytoplasm</location>
    </subcellularLocation>
</comment>
<evidence type="ECO:0000256" key="8">
    <source>
        <dbReference type="HAMAP-Rule" id="MF_00100"/>
    </source>
</evidence>
<comment type="caution">
    <text evidence="12">The sequence shown here is derived from an EMBL/GenBank/DDBJ whole genome shotgun (WGS) entry which is preliminary data.</text>
</comment>
<keyword evidence="4 8" id="KW-0547">Nucleotide-binding</keyword>
<reference evidence="12" key="1">
    <citation type="submission" date="2020-10" db="EMBL/GenBank/DDBJ databases">
        <authorList>
            <person name="Gilroy R."/>
        </authorList>
    </citation>
    <scope>NUCLEOTIDE SEQUENCE</scope>
    <source>
        <strain evidence="12">CHK147-3167</strain>
    </source>
</reference>
<dbReference type="Gene3D" id="3.40.50.10050">
    <property type="entry name" value="Translation initiation factor IF- 2, domain 3"/>
    <property type="match status" value="1"/>
</dbReference>
<dbReference type="GO" id="GO:0003924">
    <property type="term" value="F:GTPase activity"/>
    <property type="evidence" value="ECO:0007669"/>
    <property type="project" value="UniProtKB-UniRule"/>
</dbReference>
<reference evidence="12" key="2">
    <citation type="journal article" date="2021" name="PeerJ">
        <title>Extensive microbial diversity within the chicken gut microbiome revealed by metagenomics and culture.</title>
        <authorList>
            <person name="Gilroy R."/>
            <person name="Ravi A."/>
            <person name="Getino M."/>
            <person name="Pursley I."/>
            <person name="Horton D.L."/>
            <person name="Alikhan N.F."/>
            <person name="Baker D."/>
            <person name="Gharbi K."/>
            <person name="Hall N."/>
            <person name="Watson M."/>
            <person name="Adriaenssens E.M."/>
            <person name="Foster-Nyarko E."/>
            <person name="Jarju S."/>
            <person name="Secka A."/>
            <person name="Antonio M."/>
            <person name="Oren A."/>
            <person name="Chaudhuri R.R."/>
            <person name="La Ragione R."/>
            <person name="Hildebrand F."/>
            <person name="Pallen M.J."/>
        </authorList>
    </citation>
    <scope>NUCLEOTIDE SEQUENCE</scope>
    <source>
        <strain evidence="12">CHK147-3167</strain>
    </source>
</reference>
<dbReference type="CDD" id="cd01887">
    <property type="entry name" value="IF2_eIF5B"/>
    <property type="match status" value="1"/>
</dbReference>
<dbReference type="InterPro" id="IPR005225">
    <property type="entry name" value="Small_GTP-bd"/>
</dbReference>
<evidence type="ECO:0000256" key="9">
    <source>
        <dbReference type="RuleBase" id="RU000644"/>
    </source>
</evidence>
<feature type="binding site" evidence="8">
    <location>
        <begin position="203"/>
        <end position="210"/>
    </location>
    <ligand>
        <name>GTP</name>
        <dbReference type="ChEBI" id="CHEBI:37565"/>
    </ligand>
</feature>
<evidence type="ECO:0000256" key="4">
    <source>
        <dbReference type="ARBA" id="ARBA00022741"/>
    </source>
</evidence>
<evidence type="ECO:0000256" key="1">
    <source>
        <dbReference type="ARBA" id="ARBA00007733"/>
    </source>
</evidence>
<dbReference type="NCBIfam" id="TIGR00231">
    <property type="entry name" value="small_GTP"/>
    <property type="match status" value="1"/>
</dbReference>
<dbReference type="FunFam" id="2.40.30.10:FF:000008">
    <property type="entry name" value="Translation initiation factor IF-2"/>
    <property type="match status" value="1"/>
</dbReference>
<protein>
    <recommendedName>
        <fullName evidence="2 8">Translation initiation factor IF-2</fullName>
    </recommendedName>
</protein>
<dbReference type="InterPro" id="IPR027417">
    <property type="entry name" value="P-loop_NTPase"/>
</dbReference>
<dbReference type="NCBIfam" id="TIGR00487">
    <property type="entry name" value="IF-2"/>
    <property type="match status" value="1"/>
</dbReference>
<keyword evidence="3 8" id="KW-0396">Initiation factor</keyword>
<comment type="function">
    <text evidence="7 8 9">One of the essential components for the initiation of protein synthesis. Protects formylmethionyl-tRNA from spontaneous hydrolysis and promotes its binding to the 30S ribosomal subunits. Also involved in the hydrolysis of GTP during the formation of the 70S ribosomal complex.</text>
</comment>
<evidence type="ECO:0000256" key="7">
    <source>
        <dbReference type="ARBA" id="ARBA00025162"/>
    </source>
</evidence>
<proteinExistence type="inferred from homology"/>
<dbReference type="FunFam" id="3.40.50.10050:FF:000001">
    <property type="entry name" value="Translation initiation factor IF-2"/>
    <property type="match status" value="1"/>
</dbReference>
<dbReference type="CDD" id="cd03692">
    <property type="entry name" value="mtIF2_IVc"/>
    <property type="match status" value="1"/>
</dbReference>
<dbReference type="InterPro" id="IPR009000">
    <property type="entry name" value="Transl_B-barrel_sf"/>
</dbReference>
<evidence type="ECO:0000256" key="10">
    <source>
        <dbReference type="SAM" id="Coils"/>
    </source>
</evidence>
<feature type="binding site" evidence="8">
    <location>
        <begin position="249"/>
        <end position="253"/>
    </location>
    <ligand>
        <name>GTP</name>
        <dbReference type="ChEBI" id="CHEBI:37565"/>
    </ligand>
</feature>
<dbReference type="Pfam" id="PF04760">
    <property type="entry name" value="IF2_N"/>
    <property type="match status" value="1"/>
</dbReference>
<dbReference type="Gene3D" id="3.40.50.300">
    <property type="entry name" value="P-loop containing nucleotide triphosphate hydrolases"/>
    <property type="match status" value="1"/>
</dbReference>
<evidence type="ECO:0000259" key="11">
    <source>
        <dbReference type="PROSITE" id="PS51722"/>
    </source>
</evidence>
<dbReference type="InterPro" id="IPR006847">
    <property type="entry name" value="IF2_N"/>
</dbReference>
<dbReference type="HAMAP" id="MF_00100_B">
    <property type="entry name" value="IF_2_B"/>
    <property type="match status" value="1"/>
</dbReference>
<dbReference type="FunFam" id="2.40.30.10:FF:000007">
    <property type="entry name" value="Translation initiation factor IF-2"/>
    <property type="match status" value="1"/>
</dbReference>
<evidence type="ECO:0000256" key="6">
    <source>
        <dbReference type="ARBA" id="ARBA00023134"/>
    </source>
</evidence>
<name>A0A9D0ZQZ5_9FIRM</name>
<dbReference type="PANTHER" id="PTHR43381:SF5">
    <property type="entry name" value="TR-TYPE G DOMAIN-CONTAINING PROTEIN"/>
    <property type="match status" value="1"/>
</dbReference>
<dbReference type="EMBL" id="DVFV01000085">
    <property type="protein sequence ID" value="HIQ90893.1"/>
    <property type="molecule type" value="Genomic_DNA"/>
</dbReference>
<dbReference type="PROSITE" id="PS51722">
    <property type="entry name" value="G_TR_2"/>
    <property type="match status" value="1"/>
</dbReference>
<dbReference type="Pfam" id="PF00009">
    <property type="entry name" value="GTP_EFTU"/>
    <property type="match status" value="1"/>
</dbReference>
<evidence type="ECO:0000256" key="3">
    <source>
        <dbReference type="ARBA" id="ARBA00022540"/>
    </source>
</evidence>
<dbReference type="Proteomes" id="UP000886786">
    <property type="component" value="Unassembled WGS sequence"/>
</dbReference>
<dbReference type="InterPro" id="IPR036925">
    <property type="entry name" value="TIF_IF2_dom3_sf"/>
</dbReference>
<dbReference type="SUPFAM" id="SSF52540">
    <property type="entry name" value="P-loop containing nucleoside triphosphate hydrolases"/>
    <property type="match status" value="1"/>
</dbReference>
<keyword evidence="6 8" id="KW-0342">GTP-binding</keyword>
<keyword evidence="10" id="KW-0175">Coiled coil</keyword>
<dbReference type="CDD" id="cd03702">
    <property type="entry name" value="IF2_mtIF2_II"/>
    <property type="match status" value="1"/>
</dbReference>
<dbReference type="GO" id="GO:0005829">
    <property type="term" value="C:cytosol"/>
    <property type="evidence" value="ECO:0007669"/>
    <property type="project" value="TreeGrafter"/>
</dbReference>
<gene>
    <name evidence="8 12" type="primary">infB</name>
    <name evidence="12" type="ORF">IAB27_04640</name>
</gene>
<keyword evidence="8" id="KW-0963">Cytoplasm</keyword>
<keyword evidence="5 8" id="KW-0648">Protein biosynthesis</keyword>
<evidence type="ECO:0000256" key="5">
    <source>
        <dbReference type="ARBA" id="ARBA00022917"/>
    </source>
</evidence>
<dbReference type="SUPFAM" id="SSF50447">
    <property type="entry name" value="Translation proteins"/>
    <property type="match status" value="2"/>
</dbReference>
<evidence type="ECO:0000256" key="2">
    <source>
        <dbReference type="ARBA" id="ARBA00020675"/>
    </source>
</evidence>
<dbReference type="GO" id="GO:0005525">
    <property type="term" value="F:GTP binding"/>
    <property type="evidence" value="ECO:0007669"/>
    <property type="project" value="UniProtKB-KW"/>
</dbReference>
<dbReference type="InterPro" id="IPR023115">
    <property type="entry name" value="TIF_IF2_dom3"/>
</dbReference>
<dbReference type="AlphaFoldDB" id="A0A9D0ZQZ5"/>
<feature type="region of interest" description="G-domain" evidence="8">
    <location>
        <begin position="197"/>
        <end position="345"/>
    </location>
</feature>
<dbReference type="PANTHER" id="PTHR43381">
    <property type="entry name" value="TRANSLATION INITIATION FACTOR IF-2-RELATED"/>
    <property type="match status" value="1"/>
</dbReference>
<accession>A0A9D0ZQZ5</accession>
<evidence type="ECO:0000313" key="12">
    <source>
        <dbReference type="EMBL" id="HIQ90893.1"/>
    </source>
</evidence>
<comment type="similarity">
    <text evidence="1 8 9">Belongs to the TRAFAC class translation factor GTPase superfamily. Classic translation factor GTPase family. IF-2 subfamily.</text>
</comment>
<dbReference type="GO" id="GO:0003743">
    <property type="term" value="F:translation initiation factor activity"/>
    <property type="evidence" value="ECO:0007669"/>
    <property type="project" value="UniProtKB-UniRule"/>
</dbReference>
<feature type="binding site" evidence="8">
    <location>
        <begin position="303"/>
        <end position="306"/>
    </location>
    <ligand>
        <name>GTP</name>
        <dbReference type="ChEBI" id="CHEBI:37565"/>
    </ligand>
</feature>
<feature type="domain" description="Tr-type G" evidence="11">
    <location>
        <begin position="194"/>
        <end position="362"/>
    </location>
</feature>
<dbReference type="InterPro" id="IPR015760">
    <property type="entry name" value="TIF_IF2"/>
</dbReference>
<dbReference type="InterPro" id="IPR000795">
    <property type="entry name" value="T_Tr_GTP-bd_dom"/>
</dbReference>
<dbReference type="Pfam" id="PF11987">
    <property type="entry name" value="IF-2"/>
    <property type="match status" value="1"/>
</dbReference>
<organism evidence="12 13">
    <name type="scientific">Candidatus Coprosoma intestinipullorum</name>
    <dbReference type="NCBI Taxonomy" id="2840752"/>
    <lineage>
        <taxon>Bacteria</taxon>
        <taxon>Bacillati</taxon>
        <taxon>Bacillota</taxon>
        <taxon>Bacillota incertae sedis</taxon>
        <taxon>Candidatus Coprosoma</taxon>
    </lineage>
</organism>
<dbReference type="InterPro" id="IPR000178">
    <property type="entry name" value="TF_IF2_bacterial-like"/>
</dbReference>
<dbReference type="Gene3D" id="2.40.30.10">
    <property type="entry name" value="Translation factors"/>
    <property type="match status" value="2"/>
</dbReference>
<dbReference type="InterPro" id="IPR053905">
    <property type="entry name" value="EF-G-like_DII"/>
</dbReference>
<dbReference type="Pfam" id="PF22042">
    <property type="entry name" value="EF-G_D2"/>
    <property type="match status" value="1"/>
</dbReference>
<sequence length="691" mass="75977">MMSVVEYAEDTQRTVEEILDKCQELEIEVLDENDMLDEEAIILLDNAFDEALDEIVLEEEALESSHEREVKKPKKVKKSKEIDTSKTLAQKKKAMYKSKEKLQSNAPINSDNVVLYKEGMTVAELADALGVKGAELVKKLFSLGLMVNINSSISFENAEVLVLDYDKELKREETTNVANFEEFEVVDKDEDLVKRPPVVTIMGHVDHGKTTLLDTIRKTSVAAGEAGGITQAISAYQVSYNDNLITFIDTPGHAAFTEMRARGASITDIVIIIVAADDGVMPQTKEAIDHAKAAEVPIIVAINKMDKPNANPEKVMTDLAEYGLMPEEWGGDTLVTKISAVTGEGIPDLLENILLIADLKGYKANPNRYAMGTVVESQLNSHLGPIVTLLVQNGTLRLGDPVVVGTAFGKIRRIVNDKGEEITKALPSQPVSITGLNEVPSAGDRFMAFESEKEAKNIAAERKDQERIRKNKAKASVTLDDLFNKIGEGLKEINVIIKADVNGSAEAVRNSLEKINVEGVKINVIRSSVGAITESDIVLAQASNAIIIGFNVRPQNRIKDKAKEAGVEIRLYDIIYKVVEEMEAAMRGMLDPEYEEHILGTAQIKQIFKFSKVGNIAGSTVIDGIIKRDSKARVIRDGVVIYDGKIGSLQREKDSVKEVKKGFECGITIEGFNDIKVGDEIESYEMVEVKR</sequence>
<evidence type="ECO:0000313" key="13">
    <source>
        <dbReference type="Proteomes" id="UP000886786"/>
    </source>
</evidence>
<dbReference type="FunFam" id="3.40.50.300:FF:000019">
    <property type="entry name" value="Translation initiation factor IF-2"/>
    <property type="match status" value="1"/>
</dbReference>